<dbReference type="Proteomes" id="UP000010296">
    <property type="component" value="Unassembled WGS sequence"/>
</dbReference>
<dbReference type="InterPro" id="IPR037481">
    <property type="entry name" value="LacX"/>
</dbReference>
<dbReference type="EC" id="5.1.3.3" evidence="1"/>
<dbReference type="Pfam" id="PF01263">
    <property type="entry name" value="Aldose_epim"/>
    <property type="match status" value="1"/>
</dbReference>
<gene>
    <name evidence="1" type="ORF">HMPREF9088_1147</name>
</gene>
<dbReference type="GO" id="GO:0005975">
    <property type="term" value="P:carbohydrate metabolic process"/>
    <property type="evidence" value="ECO:0007669"/>
    <property type="project" value="InterPro"/>
</dbReference>
<dbReference type="InterPro" id="IPR014718">
    <property type="entry name" value="GH-type_carb-bd"/>
</dbReference>
<dbReference type="SUPFAM" id="SSF74650">
    <property type="entry name" value="Galactose mutarotase-like"/>
    <property type="match status" value="1"/>
</dbReference>
<reference evidence="1 2" key="1">
    <citation type="submission" date="2010-12" db="EMBL/GenBank/DDBJ databases">
        <authorList>
            <person name="Muzny D."/>
            <person name="Qin X."/>
            <person name="Deng J."/>
            <person name="Jiang H."/>
            <person name="Liu Y."/>
            <person name="Qu J."/>
            <person name="Song X.-Z."/>
            <person name="Zhang L."/>
            <person name="Thornton R."/>
            <person name="Coyle M."/>
            <person name="Francisco L."/>
            <person name="Jackson L."/>
            <person name="Javaid M."/>
            <person name="Korchina V."/>
            <person name="Kovar C."/>
            <person name="Mata R."/>
            <person name="Mathew T."/>
            <person name="Ngo R."/>
            <person name="Nguyen L."/>
            <person name="Nguyen N."/>
            <person name="Okwuonu G."/>
            <person name="Ongeri F."/>
            <person name="Pham C."/>
            <person name="Simmons D."/>
            <person name="Wilczek-Boney K."/>
            <person name="Hale W."/>
            <person name="Jakkamsetti A."/>
            <person name="Pham P."/>
            <person name="Ruth R."/>
            <person name="San Lucas F."/>
            <person name="Warren J."/>
            <person name="Zhang J."/>
            <person name="Zhao Z."/>
            <person name="Zhou C."/>
            <person name="Zhu D."/>
            <person name="Lee S."/>
            <person name="Bess C."/>
            <person name="Blankenburg K."/>
            <person name="Forbes L."/>
            <person name="Fu Q."/>
            <person name="Gubbala S."/>
            <person name="Hirani K."/>
            <person name="Jayaseelan J.C."/>
            <person name="Lara F."/>
            <person name="Munidasa M."/>
            <person name="Palculict T."/>
            <person name="Patil S."/>
            <person name="Pu L.-L."/>
            <person name="Saada N."/>
            <person name="Tang L."/>
            <person name="Weissenberger G."/>
            <person name="Zhu Y."/>
            <person name="Hemphill L."/>
            <person name="Shang Y."/>
            <person name="Youmans B."/>
            <person name="Ayvaz T."/>
            <person name="Ross M."/>
            <person name="Santibanez J."/>
            <person name="Aqrawi P."/>
            <person name="Gross S."/>
            <person name="Joshi V."/>
            <person name="Fowler G."/>
            <person name="Nazareth L."/>
            <person name="Reid J."/>
            <person name="Worley K."/>
            <person name="Petrosino J."/>
            <person name="Highlander S."/>
            <person name="Gibbs R."/>
        </authorList>
    </citation>
    <scope>NUCLEOTIDE SEQUENCE [LARGE SCALE GENOMIC DNA]</scope>
    <source>
        <strain evidence="2">DSM 15952 / CCUG 50447 / LMG 22039 / TP 1.5</strain>
    </source>
</reference>
<dbReference type="eggNOG" id="COG2017">
    <property type="taxonomic scope" value="Bacteria"/>
</dbReference>
<dbReference type="STRING" id="888064.HMPREF9088_1147"/>
<keyword evidence="2" id="KW-1185">Reference proteome</keyword>
<dbReference type="CDD" id="cd09024">
    <property type="entry name" value="Aldose_epim_lacX"/>
    <property type="match status" value="1"/>
</dbReference>
<name>E6LFK7_ENTI1</name>
<accession>E6LFK7</accession>
<proteinExistence type="predicted"/>
<comment type="caution">
    <text evidence="1">The sequence shown here is derived from an EMBL/GenBank/DDBJ whole genome shotgun (WGS) entry which is preliminary data.</text>
</comment>
<dbReference type="EMBL" id="AEPV01000041">
    <property type="protein sequence ID" value="EFU73969.1"/>
    <property type="molecule type" value="Genomic_DNA"/>
</dbReference>
<dbReference type="PATRIC" id="fig|888064.11.peg.1516"/>
<sequence length="290" mass="33390">MIILENEQYRAEFATKGAELQHFIAKKTGMEYIWQADPDKWGRHAPILFPIVGALKNDQYHYQDKSYTLPRHGFARDKEFQLVTQTQTTATFRLTDDEETRSVYPFAFQLDVTYTLVGNQLTVHYHVQNPGEDTCYFSIGAHPAFRVPLEQDLDFSDYFFTAYPAKSRTMIPLAGNLVDYANRTLGQTNAPIDLTHELFKNDALIFETKGHNEWTIESEKLPHKITLSYEGFPYVGLWSAYPKQAEFVCIEPWYGVADALTTTSKLEDKLGICRLEPTEDFHAEYTISVE</sequence>
<dbReference type="InterPro" id="IPR011013">
    <property type="entry name" value="Gal_mutarotase_sf_dom"/>
</dbReference>
<dbReference type="AlphaFoldDB" id="E6LFK7"/>
<evidence type="ECO:0000313" key="1">
    <source>
        <dbReference type="EMBL" id="EFU73969.1"/>
    </source>
</evidence>
<organism evidence="1 2">
    <name type="scientific">Enterococcus italicus (strain DSM 15952 / CCUG 50447 / LMG 22039 / TP 1.5)</name>
    <dbReference type="NCBI Taxonomy" id="888064"/>
    <lineage>
        <taxon>Bacteria</taxon>
        <taxon>Bacillati</taxon>
        <taxon>Bacillota</taxon>
        <taxon>Bacilli</taxon>
        <taxon>Lactobacillales</taxon>
        <taxon>Enterococcaceae</taxon>
        <taxon>Enterococcus</taxon>
    </lineage>
</organism>
<dbReference type="OrthoDB" id="9795355at2"/>
<dbReference type="PANTHER" id="PTHR11122:SF13">
    <property type="entry name" value="GLUCOSE-6-PHOSPHATE 1-EPIMERASE"/>
    <property type="match status" value="1"/>
</dbReference>
<protein>
    <submittedName>
        <fullName evidence="1">Aldose 1-epimerase</fullName>
        <ecNumber evidence="1">5.1.3.3</ecNumber>
    </submittedName>
</protein>
<dbReference type="Gene3D" id="2.70.98.10">
    <property type="match status" value="1"/>
</dbReference>
<dbReference type="PANTHER" id="PTHR11122">
    <property type="entry name" value="APOSPORY-ASSOCIATED PROTEIN C-RELATED"/>
    <property type="match status" value="1"/>
</dbReference>
<dbReference type="GO" id="GO:0004034">
    <property type="term" value="F:aldose 1-epimerase activity"/>
    <property type="evidence" value="ECO:0007669"/>
    <property type="project" value="UniProtKB-EC"/>
</dbReference>
<dbReference type="HOGENOM" id="CLU_057834_1_0_9"/>
<dbReference type="GO" id="GO:0030246">
    <property type="term" value="F:carbohydrate binding"/>
    <property type="evidence" value="ECO:0007669"/>
    <property type="project" value="InterPro"/>
</dbReference>
<evidence type="ECO:0000313" key="2">
    <source>
        <dbReference type="Proteomes" id="UP000010296"/>
    </source>
</evidence>
<dbReference type="InterPro" id="IPR008183">
    <property type="entry name" value="Aldose_1/G6P_1-epimerase"/>
</dbReference>
<keyword evidence="1" id="KW-0413">Isomerase</keyword>